<dbReference type="InterPro" id="IPR000212">
    <property type="entry name" value="DNA_helicase_UvrD/REP"/>
</dbReference>
<keyword evidence="4" id="KW-0067">ATP-binding</keyword>
<dbReference type="GO" id="GO:0005634">
    <property type="term" value="C:nucleus"/>
    <property type="evidence" value="ECO:0007669"/>
    <property type="project" value="TreeGrafter"/>
</dbReference>
<proteinExistence type="predicted"/>
<dbReference type="GO" id="GO:0005524">
    <property type="term" value="F:ATP binding"/>
    <property type="evidence" value="ECO:0007669"/>
    <property type="project" value="UniProtKB-KW"/>
</dbReference>
<keyword evidence="3" id="KW-0347">Helicase</keyword>
<dbReference type="SUPFAM" id="SSF52540">
    <property type="entry name" value="P-loop containing nucleoside triphosphate hydrolases"/>
    <property type="match status" value="1"/>
</dbReference>
<name>A0A9N9P010_9GLOM</name>
<keyword evidence="2" id="KW-0378">Hydrolase</keyword>
<evidence type="ECO:0000256" key="4">
    <source>
        <dbReference type="ARBA" id="ARBA00022840"/>
    </source>
</evidence>
<dbReference type="GO" id="GO:0043138">
    <property type="term" value="F:3'-5' DNA helicase activity"/>
    <property type="evidence" value="ECO:0007669"/>
    <property type="project" value="TreeGrafter"/>
</dbReference>
<evidence type="ECO:0000256" key="3">
    <source>
        <dbReference type="ARBA" id="ARBA00022806"/>
    </source>
</evidence>
<evidence type="ECO:0000256" key="1">
    <source>
        <dbReference type="ARBA" id="ARBA00022741"/>
    </source>
</evidence>
<dbReference type="PANTHER" id="PTHR11070">
    <property type="entry name" value="UVRD / RECB / PCRA DNA HELICASE FAMILY MEMBER"/>
    <property type="match status" value="1"/>
</dbReference>
<organism evidence="6 7">
    <name type="scientific">Ambispora leptoticha</name>
    <dbReference type="NCBI Taxonomy" id="144679"/>
    <lineage>
        <taxon>Eukaryota</taxon>
        <taxon>Fungi</taxon>
        <taxon>Fungi incertae sedis</taxon>
        <taxon>Mucoromycota</taxon>
        <taxon>Glomeromycotina</taxon>
        <taxon>Glomeromycetes</taxon>
        <taxon>Archaeosporales</taxon>
        <taxon>Ambisporaceae</taxon>
        <taxon>Ambispora</taxon>
    </lineage>
</organism>
<dbReference type="GO" id="GO:0003677">
    <property type="term" value="F:DNA binding"/>
    <property type="evidence" value="ECO:0007669"/>
    <property type="project" value="InterPro"/>
</dbReference>
<dbReference type="Gene3D" id="3.40.50.300">
    <property type="entry name" value="P-loop containing nucleotide triphosphate hydrolases"/>
    <property type="match status" value="1"/>
</dbReference>
<dbReference type="InterPro" id="IPR027417">
    <property type="entry name" value="P-loop_NTPase"/>
</dbReference>
<dbReference type="GO" id="GO:0000725">
    <property type="term" value="P:recombinational repair"/>
    <property type="evidence" value="ECO:0007669"/>
    <property type="project" value="TreeGrafter"/>
</dbReference>
<comment type="caution">
    <text evidence="6">The sequence shown here is derived from an EMBL/GenBank/DDBJ whole genome shotgun (WGS) entry which is preliminary data.</text>
</comment>
<dbReference type="OrthoDB" id="1470711at2759"/>
<keyword evidence="1" id="KW-0547">Nucleotide-binding</keyword>
<dbReference type="GO" id="GO:0016787">
    <property type="term" value="F:hydrolase activity"/>
    <property type="evidence" value="ECO:0007669"/>
    <property type="project" value="UniProtKB-KW"/>
</dbReference>
<evidence type="ECO:0000313" key="6">
    <source>
        <dbReference type="EMBL" id="CAG8779421.1"/>
    </source>
</evidence>
<gene>
    <name evidence="6" type="ORF">ALEPTO_LOCUS14587</name>
</gene>
<dbReference type="EMBL" id="CAJVPS010057904">
    <property type="protein sequence ID" value="CAG8779421.1"/>
    <property type="molecule type" value="Genomic_DNA"/>
</dbReference>
<evidence type="ECO:0000256" key="2">
    <source>
        <dbReference type="ARBA" id="ARBA00022801"/>
    </source>
</evidence>
<keyword evidence="7" id="KW-1185">Reference proteome</keyword>
<dbReference type="InterPro" id="IPR014016">
    <property type="entry name" value="UvrD-like_ATP-bd"/>
</dbReference>
<reference evidence="6" key="1">
    <citation type="submission" date="2021-06" db="EMBL/GenBank/DDBJ databases">
        <authorList>
            <person name="Kallberg Y."/>
            <person name="Tangrot J."/>
            <person name="Rosling A."/>
        </authorList>
    </citation>
    <scope>NUCLEOTIDE SEQUENCE</scope>
    <source>
        <strain evidence="6">FL130A</strain>
    </source>
</reference>
<dbReference type="Pfam" id="PF00580">
    <property type="entry name" value="UvrD-helicase"/>
    <property type="match status" value="1"/>
</dbReference>
<dbReference type="Proteomes" id="UP000789508">
    <property type="component" value="Unassembled WGS sequence"/>
</dbReference>
<feature type="non-terminal residue" evidence="6">
    <location>
        <position position="109"/>
    </location>
</feature>
<protein>
    <submittedName>
        <fullName evidence="6">10387_t:CDS:1</fullName>
    </submittedName>
</protein>
<feature type="domain" description="UvrD-like helicase ATP-binding" evidence="5">
    <location>
        <begin position="5"/>
        <end position="77"/>
    </location>
</feature>
<evidence type="ECO:0000313" key="7">
    <source>
        <dbReference type="Proteomes" id="UP000789508"/>
    </source>
</evidence>
<accession>A0A9N9P010</accession>
<sequence>FLQELNEQQKQAVYEEHPRICVIAGPGCGKTKTLVSRLIYLLTSQKAQPQNILVLTFAKKAIKEIKKRVFSHITTASPTVNSQFMTATSKKSSSAKYSIRTIAMRKKRR</sequence>
<dbReference type="PANTHER" id="PTHR11070:SF2">
    <property type="entry name" value="ATP-DEPENDENT DNA HELICASE SRS2"/>
    <property type="match status" value="1"/>
</dbReference>
<evidence type="ECO:0000259" key="5">
    <source>
        <dbReference type="Pfam" id="PF00580"/>
    </source>
</evidence>
<dbReference type="AlphaFoldDB" id="A0A9N9P010"/>